<dbReference type="InterPro" id="IPR000917">
    <property type="entry name" value="Sulfatase_N"/>
</dbReference>
<organism evidence="6 7">
    <name type="scientific">Haloactinopolyspora alba</name>
    <dbReference type="NCBI Taxonomy" id="648780"/>
    <lineage>
        <taxon>Bacteria</taxon>
        <taxon>Bacillati</taxon>
        <taxon>Actinomycetota</taxon>
        <taxon>Actinomycetes</taxon>
        <taxon>Jiangellales</taxon>
        <taxon>Jiangellaceae</taxon>
        <taxon>Haloactinopolyspora</taxon>
    </lineage>
</organism>
<dbReference type="GO" id="GO:0046872">
    <property type="term" value="F:metal ion binding"/>
    <property type="evidence" value="ECO:0007669"/>
    <property type="project" value="UniProtKB-KW"/>
</dbReference>
<reference evidence="6 7" key="1">
    <citation type="submission" date="2018-03" db="EMBL/GenBank/DDBJ databases">
        <title>Genomic Encyclopedia of Archaeal and Bacterial Type Strains, Phase II (KMG-II): from individual species to whole genera.</title>
        <authorList>
            <person name="Goeker M."/>
        </authorList>
    </citation>
    <scope>NUCLEOTIDE SEQUENCE [LARGE SCALE GENOMIC DNA]</scope>
    <source>
        <strain evidence="6 7">DSM 45211</strain>
    </source>
</reference>
<keyword evidence="7" id="KW-1185">Reference proteome</keyword>
<keyword evidence="2" id="KW-0479">Metal-binding</keyword>
<evidence type="ECO:0000313" key="6">
    <source>
        <dbReference type="EMBL" id="PSK96400.1"/>
    </source>
</evidence>
<dbReference type="PROSITE" id="PS00149">
    <property type="entry name" value="SULFATASE_2"/>
    <property type="match status" value="1"/>
</dbReference>
<dbReference type="SUPFAM" id="SSF53649">
    <property type="entry name" value="Alkaline phosphatase-like"/>
    <property type="match status" value="1"/>
</dbReference>
<accession>A0A2P8DGP2</accession>
<protein>
    <submittedName>
        <fullName evidence="6">Arylsulfatase A-like enzyme</fullName>
    </submittedName>
</protein>
<sequence length="464" mass="51338">MAQQSRGPSILLVFADQMRGRDMGCAGNPEVRTPALDALAADGVRATHCYATVPVCTPNRASLLTGLYPTTHRTVGNDLPLAAAFDTIGNVAADAGYRTGYVGKWHLDGVPRSRFTPPGPRRQGFDFWASYNCTHDYFTTQYFRDEPEAIVQQRYEPEVQTDLAEEFLTGLDDDDAFLLALSWGPPHDPYDMVPERFREQYSPEDVTLPPNVVTATDNPLADGLDTRRTIADYYAAITALDEQFARLTRTLERLGRRDDTIVVFTSDHGDMLWAHGWMKKQLPYEESVHVPLIVRAPGDLPAGTTFESPVATVDLAPTILALAGLPVPPAMEGTDVSGPLRGEGDGLSSVFLGNTAVMDEAVRQNASEWRAVRTERYTYAEVPGRKPWLLFDNDTDPWQRTNLIDEPAHEQTRLGLAHELGAFLERVGDPFLPTEELIDHVGMREAWDARQRGFDAVGPTPADV</sequence>
<dbReference type="AlphaFoldDB" id="A0A2P8DGP2"/>
<evidence type="ECO:0000256" key="1">
    <source>
        <dbReference type="ARBA" id="ARBA00008779"/>
    </source>
</evidence>
<feature type="domain" description="Sulfatase N-terminal" evidence="5">
    <location>
        <begin position="8"/>
        <end position="324"/>
    </location>
</feature>
<dbReference type="CDD" id="cd16034">
    <property type="entry name" value="sulfatase_like"/>
    <property type="match status" value="1"/>
</dbReference>
<dbReference type="InterPro" id="IPR050738">
    <property type="entry name" value="Sulfatase"/>
</dbReference>
<dbReference type="Gene3D" id="3.40.720.10">
    <property type="entry name" value="Alkaline Phosphatase, subunit A"/>
    <property type="match status" value="1"/>
</dbReference>
<dbReference type="EMBL" id="PYGE01000026">
    <property type="protein sequence ID" value="PSK96400.1"/>
    <property type="molecule type" value="Genomic_DNA"/>
</dbReference>
<dbReference type="InterPro" id="IPR024607">
    <property type="entry name" value="Sulfatase_CS"/>
</dbReference>
<evidence type="ECO:0000256" key="3">
    <source>
        <dbReference type="ARBA" id="ARBA00022801"/>
    </source>
</evidence>
<dbReference type="Pfam" id="PF00884">
    <property type="entry name" value="Sulfatase"/>
    <property type="match status" value="1"/>
</dbReference>
<name>A0A2P8DGP2_9ACTN</name>
<gene>
    <name evidence="6" type="ORF">CLV30_12659</name>
</gene>
<dbReference type="Gene3D" id="3.30.1120.10">
    <property type="match status" value="1"/>
</dbReference>
<dbReference type="RefSeq" id="WP_106539684.1">
    <property type="nucleotide sequence ID" value="NZ_PYGE01000026.1"/>
</dbReference>
<keyword evidence="3" id="KW-0378">Hydrolase</keyword>
<dbReference type="OrthoDB" id="9777306at2"/>
<keyword evidence="4" id="KW-0106">Calcium</keyword>
<dbReference type="PANTHER" id="PTHR42693">
    <property type="entry name" value="ARYLSULFATASE FAMILY MEMBER"/>
    <property type="match status" value="1"/>
</dbReference>
<evidence type="ECO:0000259" key="5">
    <source>
        <dbReference type="Pfam" id="PF00884"/>
    </source>
</evidence>
<comment type="similarity">
    <text evidence="1">Belongs to the sulfatase family.</text>
</comment>
<dbReference type="Proteomes" id="UP000243528">
    <property type="component" value="Unassembled WGS sequence"/>
</dbReference>
<evidence type="ECO:0000313" key="7">
    <source>
        <dbReference type="Proteomes" id="UP000243528"/>
    </source>
</evidence>
<evidence type="ECO:0000256" key="4">
    <source>
        <dbReference type="ARBA" id="ARBA00022837"/>
    </source>
</evidence>
<proteinExistence type="inferred from homology"/>
<comment type="caution">
    <text evidence="6">The sequence shown here is derived from an EMBL/GenBank/DDBJ whole genome shotgun (WGS) entry which is preliminary data.</text>
</comment>
<dbReference type="InterPro" id="IPR017850">
    <property type="entry name" value="Alkaline_phosphatase_core_sf"/>
</dbReference>
<dbReference type="GO" id="GO:0004065">
    <property type="term" value="F:arylsulfatase activity"/>
    <property type="evidence" value="ECO:0007669"/>
    <property type="project" value="TreeGrafter"/>
</dbReference>
<evidence type="ECO:0000256" key="2">
    <source>
        <dbReference type="ARBA" id="ARBA00022723"/>
    </source>
</evidence>
<dbReference type="PANTHER" id="PTHR42693:SF53">
    <property type="entry name" value="ENDO-4-O-SULFATASE"/>
    <property type="match status" value="1"/>
</dbReference>